<protein>
    <recommendedName>
        <fullName evidence="4">Sporulation protein YtfJ</fullName>
    </recommendedName>
</protein>
<sequence>MSFQNFIDTLLEKMKTTIKTESVVGDPITVGEITIVPIAKVTFGFGAGGEDLDTKNKGFGGGSGGGATITPIGFLVIKNGDVSLVPVHDKETLFDKLIDPASYDKLEKVFDKLKDKVKKEMKKPKKADDGDIKDIDGK</sequence>
<dbReference type="Proteomes" id="UP000178735">
    <property type="component" value="Unassembled WGS sequence"/>
</dbReference>
<evidence type="ECO:0000313" key="2">
    <source>
        <dbReference type="EMBL" id="OGM03325.1"/>
    </source>
</evidence>
<dbReference type="PANTHER" id="PTHR39162">
    <property type="entry name" value="GLL3345 PROTEIN"/>
    <property type="match status" value="1"/>
</dbReference>
<feature type="compositionally biased region" description="Basic and acidic residues" evidence="1">
    <location>
        <begin position="126"/>
        <end position="138"/>
    </location>
</feature>
<dbReference type="STRING" id="1817813.A2008_04755"/>
<dbReference type="InterPro" id="IPR014229">
    <property type="entry name" value="Spore_YtfJ"/>
</dbReference>
<evidence type="ECO:0008006" key="4">
    <source>
        <dbReference type="Google" id="ProtNLM"/>
    </source>
</evidence>
<evidence type="ECO:0000313" key="3">
    <source>
        <dbReference type="Proteomes" id="UP000178735"/>
    </source>
</evidence>
<dbReference type="PIRSF" id="PIRSF021377">
    <property type="entry name" value="YtfJ"/>
    <property type="match status" value="1"/>
</dbReference>
<evidence type="ECO:0000256" key="1">
    <source>
        <dbReference type="SAM" id="MobiDB-lite"/>
    </source>
</evidence>
<dbReference type="EMBL" id="MGFH01000176">
    <property type="protein sequence ID" value="OGM03325.1"/>
    <property type="molecule type" value="Genomic_DNA"/>
</dbReference>
<accession>A0A1F7WMT8</accession>
<organism evidence="2 3">
    <name type="scientific">Candidatus Wallbacteria bacterium GWC2_49_35</name>
    <dbReference type="NCBI Taxonomy" id="1817813"/>
    <lineage>
        <taxon>Bacteria</taxon>
        <taxon>Candidatus Walliibacteriota</taxon>
    </lineage>
</organism>
<dbReference type="PANTHER" id="PTHR39162:SF1">
    <property type="entry name" value="SPORULATION PROTEIN YTFJ"/>
    <property type="match status" value="1"/>
</dbReference>
<gene>
    <name evidence="2" type="ORF">A2008_04755</name>
</gene>
<name>A0A1F7WMT8_9BACT</name>
<dbReference type="Pfam" id="PF09579">
    <property type="entry name" value="Spore_YtfJ"/>
    <property type="match status" value="1"/>
</dbReference>
<feature type="region of interest" description="Disordered" evidence="1">
    <location>
        <begin position="117"/>
        <end position="138"/>
    </location>
</feature>
<comment type="caution">
    <text evidence="2">The sequence shown here is derived from an EMBL/GenBank/DDBJ whole genome shotgun (WGS) entry which is preliminary data.</text>
</comment>
<reference evidence="2 3" key="1">
    <citation type="journal article" date="2016" name="Nat. Commun.">
        <title>Thousands of microbial genomes shed light on interconnected biogeochemical processes in an aquifer system.</title>
        <authorList>
            <person name="Anantharaman K."/>
            <person name="Brown C.T."/>
            <person name="Hug L.A."/>
            <person name="Sharon I."/>
            <person name="Castelle C.J."/>
            <person name="Probst A.J."/>
            <person name="Thomas B.C."/>
            <person name="Singh A."/>
            <person name="Wilkins M.J."/>
            <person name="Karaoz U."/>
            <person name="Brodie E.L."/>
            <person name="Williams K.H."/>
            <person name="Hubbard S.S."/>
            <person name="Banfield J.F."/>
        </authorList>
    </citation>
    <scope>NUCLEOTIDE SEQUENCE [LARGE SCALE GENOMIC DNA]</scope>
</reference>
<dbReference type="AlphaFoldDB" id="A0A1F7WMT8"/>
<proteinExistence type="predicted"/>